<keyword evidence="3" id="KW-1185">Reference proteome</keyword>
<sequence length="281" mass="31187">MGPFELMSKHIAEQKEREKNKERTKHGMKFSAKSGFPNASDSPKRSRRHVSVSFSTPDEYAIKKQQKIAEWTAKNGAAKMGEAEVSTDSCRPGTQDTTRSFNTNLINTPSQSATPTKFATLDETARLQKKIAEWTARNLANQARTKEAKAETKAKAEAEAAAGYTDAYYANSTTMMKTTNLSPSTRPLYPPPRKNPFLRAKNPSTITAPPIPPPKNQPNPFEFPKDIHAFNSIPVNKVAPKNDWIAQRLAFYNSNRKGALAHQRMVNGETAMDLDGSDEES</sequence>
<reference evidence="2 3" key="1">
    <citation type="submission" date="2017-12" db="EMBL/GenBank/DDBJ databases">
        <title>Comparative genomics of Botrytis spp.</title>
        <authorList>
            <person name="Valero-Jimenez C.A."/>
            <person name="Tapia P."/>
            <person name="Veloso J."/>
            <person name="Silva-Moreno E."/>
            <person name="Staats M."/>
            <person name="Valdes J.H."/>
            <person name="Van Kan J.A.L."/>
        </authorList>
    </citation>
    <scope>NUCLEOTIDE SEQUENCE [LARGE SCALE GENOMIC DNA]</scope>
    <source>
        <strain evidence="2 3">Bp0003</strain>
    </source>
</reference>
<evidence type="ECO:0000256" key="1">
    <source>
        <dbReference type="SAM" id="MobiDB-lite"/>
    </source>
</evidence>
<name>A0A4Z1F6A8_9HELO</name>
<comment type="caution">
    <text evidence="2">The sequence shown here is derived from an EMBL/GenBank/DDBJ whole genome shotgun (WGS) entry which is preliminary data.</text>
</comment>
<feature type="region of interest" description="Disordered" evidence="1">
    <location>
        <begin position="1"/>
        <end position="53"/>
    </location>
</feature>
<feature type="compositionally biased region" description="Basic and acidic residues" evidence="1">
    <location>
        <begin position="7"/>
        <end position="21"/>
    </location>
</feature>
<evidence type="ECO:0000313" key="2">
    <source>
        <dbReference type="EMBL" id="TGO20284.1"/>
    </source>
</evidence>
<dbReference type="Proteomes" id="UP000297910">
    <property type="component" value="Unassembled WGS sequence"/>
</dbReference>
<proteinExistence type="predicted"/>
<dbReference type="EMBL" id="PQXI01000312">
    <property type="protein sequence ID" value="TGO20284.1"/>
    <property type="molecule type" value="Genomic_DNA"/>
</dbReference>
<accession>A0A4Z1F6A8</accession>
<feature type="compositionally biased region" description="Polar residues" evidence="1">
    <location>
        <begin position="86"/>
        <end position="115"/>
    </location>
</feature>
<gene>
    <name evidence="2" type="ORF">BPAE_0314g00060</name>
</gene>
<organism evidence="2 3">
    <name type="scientific">Botrytis paeoniae</name>
    <dbReference type="NCBI Taxonomy" id="278948"/>
    <lineage>
        <taxon>Eukaryota</taxon>
        <taxon>Fungi</taxon>
        <taxon>Dikarya</taxon>
        <taxon>Ascomycota</taxon>
        <taxon>Pezizomycotina</taxon>
        <taxon>Leotiomycetes</taxon>
        <taxon>Helotiales</taxon>
        <taxon>Sclerotiniaceae</taxon>
        <taxon>Botrytis</taxon>
    </lineage>
</organism>
<dbReference type="AlphaFoldDB" id="A0A4Z1F6A8"/>
<evidence type="ECO:0000313" key="3">
    <source>
        <dbReference type="Proteomes" id="UP000297910"/>
    </source>
</evidence>
<feature type="region of interest" description="Disordered" evidence="1">
    <location>
        <begin position="80"/>
        <end position="115"/>
    </location>
</feature>
<protein>
    <submittedName>
        <fullName evidence="2">Uncharacterized protein</fullName>
    </submittedName>
</protein>